<dbReference type="PANTHER" id="PTHR13234">
    <property type="entry name" value="GAMMA-INTERFERON INDUCIBLE LYSOSOMAL THIOL REDUCTASE GILT"/>
    <property type="match status" value="1"/>
</dbReference>
<evidence type="ECO:0000256" key="1">
    <source>
        <dbReference type="ARBA" id="ARBA00005679"/>
    </source>
</evidence>
<dbReference type="EMBL" id="GECL01003674">
    <property type="protein sequence ID" value="JAP02450.1"/>
    <property type="molecule type" value="Transcribed_RNA"/>
</dbReference>
<reference evidence="3" key="1">
    <citation type="journal article" date="2018" name="J. Proteomics">
        <title>Exploring the molecular complexity of Triatoma dimidiata sialome.</title>
        <authorList>
            <person name="Santiago P.B."/>
            <person name="de Araujo C.N."/>
            <person name="Charneau S."/>
            <person name="Bastos I.M.D."/>
            <person name="Assumpcao T.C.F."/>
            <person name="Queiroz R.M.L."/>
            <person name="Praca Y.R."/>
            <person name="Cordeiro T.M."/>
            <person name="Garcia C.H.S."/>
            <person name="da Silva I.G."/>
            <person name="Raiol T."/>
            <person name="Motta F.N."/>
            <person name="de Araujo Oliveira J.V."/>
            <person name="de Sousa M.V."/>
            <person name="Ribeiro J.M.C."/>
            <person name="de Santana J.M."/>
        </authorList>
    </citation>
    <scope>NUCLEOTIDE SEQUENCE</scope>
    <source>
        <strain evidence="3">Santander</strain>
        <tissue evidence="3">Salivary glands</tissue>
    </source>
</reference>
<accession>A0A0V0G2T3</accession>
<name>A0A0V0G2T3_TRIDM</name>
<evidence type="ECO:0000313" key="3">
    <source>
        <dbReference type="EMBL" id="JAP02450.1"/>
    </source>
</evidence>
<comment type="similarity">
    <text evidence="1">Belongs to the GILT family.</text>
</comment>
<dbReference type="Pfam" id="PF03227">
    <property type="entry name" value="GILT"/>
    <property type="match status" value="2"/>
</dbReference>
<evidence type="ECO:0000256" key="2">
    <source>
        <dbReference type="ARBA" id="ARBA00023180"/>
    </source>
</evidence>
<dbReference type="AlphaFoldDB" id="A0A0V0G2T3"/>
<dbReference type="PANTHER" id="PTHR13234:SF71">
    <property type="entry name" value="GAMMA-INTERFERON-INDUCIBLE LYSOSOMAL THIOL REDUCTASE-LIKE PROTEIN"/>
    <property type="match status" value="1"/>
</dbReference>
<organism evidence="3">
    <name type="scientific">Triatoma dimidiata</name>
    <name type="common">Kissing bug</name>
    <name type="synonym">Meccus dimidiatus</name>
    <dbReference type="NCBI Taxonomy" id="72491"/>
    <lineage>
        <taxon>Eukaryota</taxon>
        <taxon>Metazoa</taxon>
        <taxon>Ecdysozoa</taxon>
        <taxon>Arthropoda</taxon>
        <taxon>Hexapoda</taxon>
        <taxon>Insecta</taxon>
        <taxon>Pterygota</taxon>
        <taxon>Neoptera</taxon>
        <taxon>Paraneoptera</taxon>
        <taxon>Hemiptera</taxon>
        <taxon>Heteroptera</taxon>
        <taxon>Panheteroptera</taxon>
        <taxon>Cimicomorpha</taxon>
        <taxon>Reduviidae</taxon>
        <taxon>Triatominae</taxon>
        <taxon>Triatoma</taxon>
    </lineage>
</organism>
<feature type="non-terminal residue" evidence="3">
    <location>
        <position position="1"/>
    </location>
</feature>
<proteinExistence type="inferred from homology"/>
<keyword evidence="2" id="KW-0325">Glycoprotein</keyword>
<dbReference type="GO" id="GO:0005576">
    <property type="term" value="C:extracellular region"/>
    <property type="evidence" value="ECO:0007669"/>
    <property type="project" value="UniProtKB-SubCell"/>
</dbReference>
<dbReference type="GO" id="GO:0016671">
    <property type="term" value="F:oxidoreductase activity, acting on a sulfur group of donors, disulfide as acceptor"/>
    <property type="evidence" value="ECO:0007669"/>
    <property type="project" value="InterPro"/>
</dbReference>
<dbReference type="InterPro" id="IPR004911">
    <property type="entry name" value="Interferon-induced_GILT"/>
</dbReference>
<sequence>LLLSVYYESLCPDSKNFFPDQLLPVMETLSDYIKVDLIPYSRATTTEKDGQFTFTCQHGDNECSGNKVHACSILRAKDDLTRVRLATCMIINNENPDVIGQECCEQYNINWDEVRMCAHGDQGSILLNKFGQLTHSLNPPINFVPTISINKDRSNQDLILDNLLKVVCEHLNKTTAKPDGQFTFTCQHGDTECSGNKVHACSILRAEDDLARERLATCVIINNYILDAIGQEDRSNQDLILDNLLKVVCEHLNKLHIKPPGCGDQI</sequence>
<protein>
    <submittedName>
        <fullName evidence="3">Putative gamma interferon inducible lysosomal thiol reductase gilt</fullName>
    </submittedName>
</protein>